<dbReference type="FunFam" id="3.90.70.10:FF:000055">
    <property type="entry name" value="cysteine protease XCP2"/>
    <property type="match status" value="1"/>
</dbReference>
<dbReference type="InterPro" id="IPR039417">
    <property type="entry name" value="Peptidase_C1A_papain-like"/>
</dbReference>
<dbReference type="CDD" id="cd02248">
    <property type="entry name" value="Peptidase_C1A"/>
    <property type="match status" value="1"/>
</dbReference>
<feature type="domain" description="Peptidase C1A papain C-terminal" evidence="13">
    <location>
        <begin position="137"/>
        <end position="352"/>
    </location>
</feature>
<protein>
    <submittedName>
        <fullName evidence="15">Cysteine protease XCP1</fullName>
    </submittedName>
</protein>
<feature type="signal peptide" evidence="12">
    <location>
        <begin position="1"/>
        <end position="23"/>
    </location>
</feature>
<name>A0AAV8AQL6_9POAL</name>
<organism evidence="15 17">
    <name type="scientific">Rhynchospora pubera</name>
    <dbReference type="NCBI Taxonomy" id="906938"/>
    <lineage>
        <taxon>Eukaryota</taxon>
        <taxon>Viridiplantae</taxon>
        <taxon>Streptophyta</taxon>
        <taxon>Embryophyta</taxon>
        <taxon>Tracheophyta</taxon>
        <taxon>Spermatophyta</taxon>
        <taxon>Magnoliopsida</taxon>
        <taxon>Liliopsida</taxon>
        <taxon>Poales</taxon>
        <taxon>Cyperaceae</taxon>
        <taxon>Cyperoideae</taxon>
        <taxon>Rhynchosporeae</taxon>
        <taxon>Rhynchospora</taxon>
    </lineage>
</organism>
<dbReference type="Pfam" id="PF08246">
    <property type="entry name" value="Inhibitor_I29"/>
    <property type="match status" value="1"/>
</dbReference>
<keyword evidence="10" id="KW-1015">Disulfide bond</keyword>
<dbReference type="Gene3D" id="3.90.70.10">
    <property type="entry name" value="Cysteine proteinases"/>
    <property type="match status" value="1"/>
</dbReference>
<keyword evidence="8" id="KW-0378">Hydrolase</keyword>
<keyword evidence="6 15" id="KW-0645">Protease</keyword>
<dbReference type="InterPro" id="IPR000668">
    <property type="entry name" value="Peptidase_C1A_C"/>
</dbReference>
<dbReference type="PROSITE" id="PS00139">
    <property type="entry name" value="THIOL_PROTEASE_CYS"/>
    <property type="match status" value="1"/>
</dbReference>
<sequence length="355" mass="40069">MALSLKNLSWTLLLLSLFCSTLALSRDFSIVGYDEKDLSSHDRLLELFEQWMEKHRKAYASIEEKIRRFEVFKDNLFHIDETNKKVTSYWLGLNEFADLTHEEFKEMYLGLSGVEMQIERRKNREASRFRYADDDSVPKDVDWRKKGAVTPVKNQGQCGSCWAFSTVAAVEGINQIKTGNLTSLSEQELVDCDTDGNNGCNGGLMDNAFRFIIDNGGLRTEEDYPYLMEEGTCDDKRDESEVVTITGFEDVPENSEEALIKALAHQPVSVAIEASGRNFQFYSGGVFNGPCKTRLDHGVTAVGYGSTKDQDYIIVKNSWGPHWGEKGYIRMKRGTGKAEGLCGINKMASYPTKDE</sequence>
<evidence type="ECO:0000256" key="5">
    <source>
        <dbReference type="ARBA" id="ARBA00022554"/>
    </source>
</evidence>
<evidence type="ECO:0000256" key="9">
    <source>
        <dbReference type="ARBA" id="ARBA00023136"/>
    </source>
</evidence>
<evidence type="ECO:0000256" key="10">
    <source>
        <dbReference type="ARBA" id="ARBA00023157"/>
    </source>
</evidence>
<dbReference type="SMART" id="SM00645">
    <property type="entry name" value="Pept_C1"/>
    <property type="match status" value="1"/>
</dbReference>
<dbReference type="GO" id="GO:0006508">
    <property type="term" value="P:proteolysis"/>
    <property type="evidence" value="ECO:0007669"/>
    <property type="project" value="UniProtKB-KW"/>
</dbReference>
<dbReference type="SMART" id="SM00848">
    <property type="entry name" value="Inhibitor_I29"/>
    <property type="match status" value="1"/>
</dbReference>
<dbReference type="PROSITE" id="PS00640">
    <property type="entry name" value="THIOL_PROTEASE_ASN"/>
    <property type="match status" value="1"/>
</dbReference>
<reference evidence="15" key="1">
    <citation type="submission" date="2022-08" db="EMBL/GenBank/DDBJ databases">
        <authorList>
            <person name="Marques A."/>
        </authorList>
    </citation>
    <scope>NUCLEOTIDE SEQUENCE</scope>
    <source>
        <strain evidence="15">RhyPub2mFocal</strain>
        <tissue evidence="15">Leaves</tissue>
    </source>
</reference>
<evidence type="ECO:0000256" key="3">
    <source>
        <dbReference type="ARBA" id="ARBA00008455"/>
    </source>
</evidence>
<dbReference type="InterPro" id="IPR038765">
    <property type="entry name" value="Papain-like_cys_pep_sf"/>
</dbReference>
<proteinExistence type="inferred from homology"/>
<dbReference type="GO" id="GO:0008234">
    <property type="term" value="F:cysteine-type peptidase activity"/>
    <property type="evidence" value="ECO:0007669"/>
    <property type="project" value="InterPro"/>
</dbReference>
<evidence type="ECO:0000313" key="16">
    <source>
        <dbReference type="EMBL" id="KAJ4798333.1"/>
    </source>
</evidence>
<evidence type="ECO:0000259" key="13">
    <source>
        <dbReference type="SMART" id="SM00645"/>
    </source>
</evidence>
<dbReference type="SUPFAM" id="SSF54001">
    <property type="entry name" value="Cysteine proteinases"/>
    <property type="match status" value="1"/>
</dbReference>
<dbReference type="AlphaFoldDB" id="A0AAV8AQL6"/>
<feature type="chain" id="PRO_5044716004" evidence="12">
    <location>
        <begin position="24"/>
        <end position="355"/>
    </location>
</feature>
<gene>
    <name evidence="15" type="ORF">LUZ62_005594</name>
    <name evidence="16" type="ORF">LUZ62_049579</name>
</gene>
<accession>A0AAV8AQL6</accession>
<dbReference type="PRINTS" id="PR00705">
    <property type="entry name" value="PAPAIN"/>
</dbReference>
<evidence type="ECO:0000256" key="11">
    <source>
        <dbReference type="ARBA" id="ARBA00023180"/>
    </source>
</evidence>
<dbReference type="InterPro" id="IPR000169">
    <property type="entry name" value="Pept_cys_AS"/>
</dbReference>
<evidence type="ECO:0000256" key="4">
    <source>
        <dbReference type="ARBA" id="ARBA00022475"/>
    </source>
</evidence>
<keyword evidence="11" id="KW-0325">Glycoprotein</keyword>
<feature type="domain" description="Cathepsin propeptide inhibitor" evidence="14">
    <location>
        <begin position="48"/>
        <end position="104"/>
    </location>
</feature>
<dbReference type="InterPro" id="IPR013201">
    <property type="entry name" value="Prot_inhib_I29"/>
</dbReference>
<comment type="similarity">
    <text evidence="3">Belongs to the peptidase C1 family.</text>
</comment>
<dbReference type="GO" id="GO:0005886">
    <property type="term" value="C:plasma membrane"/>
    <property type="evidence" value="ECO:0007669"/>
    <property type="project" value="UniProtKB-SubCell"/>
</dbReference>
<dbReference type="PANTHER" id="PTHR12411">
    <property type="entry name" value="CYSTEINE PROTEASE FAMILY C1-RELATED"/>
    <property type="match status" value="1"/>
</dbReference>
<keyword evidence="17" id="KW-1185">Reference proteome</keyword>
<evidence type="ECO:0000256" key="1">
    <source>
        <dbReference type="ARBA" id="ARBA00004116"/>
    </source>
</evidence>
<dbReference type="EMBL" id="JAMFTS010000002">
    <property type="protein sequence ID" value="KAJ4798333.1"/>
    <property type="molecule type" value="Genomic_DNA"/>
</dbReference>
<dbReference type="InterPro" id="IPR025660">
    <property type="entry name" value="Pept_his_AS"/>
</dbReference>
<dbReference type="Proteomes" id="UP001140206">
    <property type="component" value="Chromosome 2"/>
</dbReference>
<dbReference type="EMBL" id="JAMFTS010006095">
    <property type="protein sequence ID" value="KAJ4732698.1"/>
    <property type="molecule type" value="Genomic_DNA"/>
</dbReference>
<dbReference type="Pfam" id="PF00112">
    <property type="entry name" value="Peptidase_C1"/>
    <property type="match status" value="1"/>
</dbReference>
<keyword evidence="5" id="KW-0926">Vacuole</keyword>
<keyword evidence="9" id="KW-0472">Membrane</keyword>
<evidence type="ECO:0000313" key="17">
    <source>
        <dbReference type="Proteomes" id="UP001140206"/>
    </source>
</evidence>
<evidence type="ECO:0000256" key="8">
    <source>
        <dbReference type="ARBA" id="ARBA00022801"/>
    </source>
</evidence>
<comment type="caution">
    <text evidence="15">The sequence shown here is derived from an EMBL/GenBank/DDBJ whole genome shotgun (WGS) entry which is preliminary data.</text>
</comment>
<dbReference type="InterPro" id="IPR013128">
    <property type="entry name" value="Peptidase_C1A"/>
</dbReference>
<evidence type="ECO:0000256" key="2">
    <source>
        <dbReference type="ARBA" id="ARBA00004236"/>
    </source>
</evidence>
<dbReference type="GO" id="GO:0005773">
    <property type="term" value="C:vacuole"/>
    <property type="evidence" value="ECO:0007669"/>
    <property type="project" value="UniProtKB-SubCell"/>
</dbReference>
<evidence type="ECO:0000259" key="14">
    <source>
        <dbReference type="SMART" id="SM00848"/>
    </source>
</evidence>
<evidence type="ECO:0000256" key="7">
    <source>
        <dbReference type="ARBA" id="ARBA00022729"/>
    </source>
</evidence>
<dbReference type="PROSITE" id="PS00639">
    <property type="entry name" value="THIOL_PROTEASE_HIS"/>
    <property type="match status" value="1"/>
</dbReference>
<keyword evidence="7 12" id="KW-0732">Signal</keyword>
<dbReference type="InterPro" id="IPR025661">
    <property type="entry name" value="Pept_asp_AS"/>
</dbReference>
<keyword evidence="4" id="KW-1003">Cell membrane</keyword>
<evidence type="ECO:0000313" key="15">
    <source>
        <dbReference type="EMBL" id="KAJ4732698.1"/>
    </source>
</evidence>
<dbReference type="GO" id="GO:0010623">
    <property type="term" value="P:programmed cell death involved in cell development"/>
    <property type="evidence" value="ECO:0007669"/>
    <property type="project" value="UniProtKB-ARBA"/>
</dbReference>
<comment type="subcellular location">
    <subcellularLocation>
        <location evidence="2">Cell membrane</location>
    </subcellularLocation>
    <subcellularLocation>
        <location evidence="1">Vacuole</location>
    </subcellularLocation>
</comment>
<evidence type="ECO:0000256" key="12">
    <source>
        <dbReference type="SAM" id="SignalP"/>
    </source>
</evidence>
<evidence type="ECO:0000256" key="6">
    <source>
        <dbReference type="ARBA" id="ARBA00022670"/>
    </source>
</evidence>